<dbReference type="GO" id="GO:0004527">
    <property type="term" value="F:exonuclease activity"/>
    <property type="evidence" value="ECO:0007669"/>
    <property type="project" value="UniProtKB-KW"/>
</dbReference>
<comment type="caution">
    <text evidence="2">The sequence shown here is derived from an EMBL/GenBank/DDBJ whole genome shotgun (WGS) entry which is preliminary data.</text>
</comment>
<accession>A0A371JLP4</accession>
<name>A0A371JLP4_9FLAO</name>
<keyword evidence="2" id="KW-0540">Nuclease</keyword>
<dbReference type="Proteomes" id="UP000261828">
    <property type="component" value="Unassembled WGS sequence"/>
</dbReference>
<dbReference type="InterPro" id="IPR036691">
    <property type="entry name" value="Endo/exonu/phosph_ase_sf"/>
</dbReference>
<dbReference type="OrthoDB" id="1398885at2"/>
<keyword evidence="3" id="KW-1185">Reference proteome</keyword>
<proteinExistence type="predicted"/>
<evidence type="ECO:0000259" key="1">
    <source>
        <dbReference type="Pfam" id="PF03372"/>
    </source>
</evidence>
<gene>
    <name evidence="2" type="ORF">DX873_17355</name>
</gene>
<dbReference type="GO" id="GO:0004519">
    <property type="term" value="F:endonuclease activity"/>
    <property type="evidence" value="ECO:0007669"/>
    <property type="project" value="UniProtKB-KW"/>
</dbReference>
<reference evidence="2 3" key="1">
    <citation type="submission" date="2018-08" db="EMBL/GenBank/DDBJ databases">
        <title>Muricauda nanhaiensis sp. nov., isolated from seawater of the South China Sea.</title>
        <authorList>
            <person name="Dang Y."/>
        </authorList>
    </citation>
    <scope>NUCLEOTIDE SEQUENCE [LARGE SCALE GENOMIC DNA]</scope>
    <source>
        <strain evidence="2 3">SM1704</strain>
    </source>
</reference>
<keyword evidence="2" id="KW-0378">Hydrolase</keyword>
<keyword evidence="2" id="KW-0269">Exonuclease</keyword>
<evidence type="ECO:0000313" key="3">
    <source>
        <dbReference type="Proteomes" id="UP000261828"/>
    </source>
</evidence>
<dbReference type="AlphaFoldDB" id="A0A371JLP4"/>
<evidence type="ECO:0000313" key="2">
    <source>
        <dbReference type="EMBL" id="RDY57914.1"/>
    </source>
</evidence>
<dbReference type="Pfam" id="PF03372">
    <property type="entry name" value="Exo_endo_phos"/>
    <property type="match status" value="1"/>
</dbReference>
<protein>
    <submittedName>
        <fullName evidence="2">Endonuclease/exonuclease/phosphatase family protein</fullName>
    </submittedName>
</protein>
<dbReference type="EMBL" id="QTJX01000006">
    <property type="protein sequence ID" value="RDY57914.1"/>
    <property type="molecule type" value="Genomic_DNA"/>
</dbReference>
<organism evidence="2 3">
    <name type="scientific">Flagellimonas nanhaiensis</name>
    <dbReference type="NCBI Taxonomy" id="2292706"/>
    <lineage>
        <taxon>Bacteria</taxon>
        <taxon>Pseudomonadati</taxon>
        <taxon>Bacteroidota</taxon>
        <taxon>Flavobacteriia</taxon>
        <taxon>Flavobacteriales</taxon>
        <taxon>Flavobacteriaceae</taxon>
        <taxon>Flagellimonas</taxon>
    </lineage>
</organism>
<sequence>MKIASFNIENLFHRDSGLVHGNKSRNFQSWVDEFHRLMGKSLRSDTDYSRLRELAFLLGFTSKATEPYLVLRQKGGQLYVKPRGSQMEERATDKVGWNGWVQVHSLPIAEKTLKNKALAIATVNPDVLVLQEVEDGLSLAEFNAMTLVEHGMAPFEQLLHLEGNSKSGLGMAILTKKGYEVDSIRSHAHKKGADGQHLFDIDCPEYTIITPRGESVTVINGHFPKGGTDNQDHSRRKAQAEHAKNQYKKLLMSGHEHVLICGTLNDVPYSDALSPLLRDTRLRDISKHDGFEVDSDRGGDATYFRMGAYRKGVNLKQRDYMLCSPVLFAKMDTCGMNRRGVWPIKKTQWNVYPTVTSKENQASGHPLLWAQFQNL</sequence>
<dbReference type="InterPro" id="IPR005135">
    <property type="entry name" value="Endo/exonuclease/phosphatase"/>
</dbReference>
<feature type="domain" description="Endonuclease/exonuclease/phosphatase" evidence="1">
    <location>
        <begin position="120"/>
        <end position="325"/>
    </location>
</feature>
<keyword evidence="2" id="KW-0255">Endonuclease</keyword>
<dbReference type="Gene3D" id="3.60.10.10">
    <property type="entry name" value="Endonuclease/exonuclease/phosphatase"/>
    <property type="match status" value="1"/>
</dbReference>
<dbReference type="SUPFAM" id="SSF56219">
    <property type="entry name" value="DNase I-like"/>
    <property type="match status" value="1"/>
</dbReference>
<dbReference type="RefSeq" id="WP_116185759.1">
    <property type="nucleotide sequence ID" value="NZ_QTJX01000006.1"/>
</dbReference>